<feature type="domain" description="Mannitol dehydrogenase N-terminal" evidence="3">
    <location>
        <begin position="29"/>
        <end position="273"/>
    </location>
</feature>
<dbReference type="GO" id="GO:0019594">
    <property type="term" value="P:mannitol metabolic process"/>
    <property type="evidence" value="ECO:0007669"/>
    <property type="project" value="InterPro"/>
</dbReference>
<dbReference type="PANTHER" id="PTHR43362">
    <property type="entry name" value="MANNITOL DEHYDROGENASE DSF1-RELATED"/>
    <property type="match status" value="1"/>
</dbReference>
<dbReference type="InterPro" id="IPR013328">
    <property type="entry name" value="6PGD_dom2"/>
</dbReference>
<dbReference type="SUPFAM" id="SSF51735">
    <property type="entry name" value="NAD(P)-binding Rossmann-fold domains"/>
    <property type="match status" value="1"/>
</dbReference>
<dbReference type="InterPro" id="IPR036291">
    <property type="entry name" value="NAD(P)-bd_dom_sf"/>
</dbReference>
<dbReference type="PANTHER" id="PTHR43362:SF1">
    <property type="entry name" value="MANNITOL DEHYDROGENASE 2-RELATED"/>
    <property type="match status" value="1"/>
</dbReference>
<dbReference type="InterPro" id="IPR000669">
    <property type="entry name" value="Mannitol_DH"/>
</dbReference>
<dbReference type="Pfam" id="PF08125">
    <property type="entry name" value="Mannitol_dh_C"/>
    <property type="match status" value="1"/>
</dbReference>
<dbReference type="InterPro" id="IPR023027">
    <property type="entry name" value="Mannitol_DH_CS"/>
</dbReference>
<name>A0A917D8H5_9HYPH</name>
<dbReference type="SUPFAM" id="SSF48179">
    <property type="entry name" value="6-phosphogluconate dehydrogenase C-terminal domain-like"/>
    <property type="match status" value="1"/>
</dbReference>
<keyword evidence="6" id="KW-1185">Reference proteome</keyword>
<sequence length="493" mass="53059">MLPLSLATLDQLSQDVVRPAYDPRATTIGIVHLGVGAFHRAHQAVYVDDILGHDPQWAIAGASLRRADMRDALAPQDNLFTVAVRSGEGTQLRVIGSLRSIDVVPENPAAILARMVDPAVRIVSLTVTEKGYCHDPATGDLNTAHPDIVADLANPRAPVSAPGLIAEALRLRRAAGIVPFTVMPCDNLPSNGPTVHRIVAQYAALLDPAFGRFVETDVAFAGTMVDRIVPATSEEDIAGISEALGVTDAWPVVSEPFTQWVIEDRFPTGRPDFASVGAQMVADVEPFEKMKLRMLNGSHSTLAYLGYLAGYETVSAAMANADIEKLCRDLMTDEVIPTLDLPEADLPAYRDALIARFHNPALKHRTWQIAMDGSQKLPQRLLGTVRDRLATGASIDRLALGVAAWMRYVTGTDENGASIDVRDPLAARLKALGDTAGRDADALVKAYLGVEEIFGRDLRDNKRFSDAVKRGLAMLLEKGARATVAAYAAGDIH</sequence>
<dbReference type="GO" id="GO:0016616">
    <property type="term" value="F:oxidoreductase activity, acting on the CH-OH group of donors, NAD or NADP as acceptor"/>
    <property type="evidence" value="ECO:0007669"/>
    <property type="project" value="TreeGrafter"/>
</dbReference>
<dbReference type="InterPro" id="IPR050988">
    <property type="entry name" value="Mannitol_DH/Oxidoreductase"/>
</dbReference>
<organism evidence="5 6">
    <name type="scientific">Aureimonas glaciei</name>
    <dbReference type="NCBI Taxonomy" id="1776957"/>
    <lineage>
        <taxon>Bacteria</taxon>
        <taxon>Pseudomonadati</taxon>
        <taxon>Pseudomonadota</taxon>
        <taxon>Alphaproteobacteria</taxon>
        <taxon>Hyphomicrobiales</taxon>
        <taxon>Aurantimonadaceae</taxon>
        <taxon>Aureimonas</taxon>
    </lineage>
</organism>
<evidence type="ECO:0000256" key="1">
    <source>
        <dbReference type="ARBA" id="ARBA00023002"/>
    </source>
</evidence>
<dbReference type="Proteomes" id="UP000613160">
    <property type="component" value="Unassembled WGS sequence"/>
</dbReference>
<evidence type="ECO:0000259" key="3">
    <source>
        <dbReference type="Pfam" id="PF01232"/>
    </source>
</evidence>
<proteinExistence type="predicted"/>
<evidence type="ECO:0000313" key="6">
    <source>
        <dbReference type="Proteomes" id="UP000613160"/>
    </source>
</evidence>
<feature type="domain" description="Mannitol dehydrogenase C-terminal" evidence="4">
    <location>
        <begin position="283"/>
        <end position="472"/>
    </location>
</feature>
<accession>A0A917D8H5</accession>
<dbReference type="InterPro" id="IPR008927">
    <property type="entry name" value="6-PGluconate_DH-like_C_sf"/>
</dbReference>
<keyword evidence="2" id="KW-0520">NAD</keyword>
<evidence type="ECO:0000256" key="2">
    <source>
        <dbReference type="ARBA" id="ARBA00023027"/>
    </source>
</evidence>
<dbReference type="AlphaFoldDB" id="A0A917D8H5"/>
<keyword evidence="1" id="KW-0560">Oxidoreductase</keyword>
<dbReference type="Gene3D" id="3.40.50.720">
    <property type="entry name" value="NAD(P)-binding Rossmann-like Domain"/>
    <property type="match status" value="1"/>
</dbReference>
<gene>
    <name evidence="5" type="ORF">GCM10011335_07960</name>
</gene>
<evidence type="ECO:0000313" key="5">
    <source>
        <dbReference type="EMBL" id="GGD07403.1"/>
    </source>
</evidence>
<dbReference type="RefSeq" id="WP_188849228.1">
    <property type="nucleotide sequence ID" value="NZ_BMJJ01000001.1"/>
</dbReference>
<dbReference type="PRINTS" id="PR00084">
    <property type="entry name" value="MTLDHDRGNASE"/>
</dbReference>
<protein>
    <submittedName>
        <fullName evidence="5">Mannitol dehydrogenase</fullName>
    </submittedName>
</protein>
<reference evidence="5" key="1">
    <citation type="journal article" date="2014" name="Int. J. Syst. Evol. Microbiol.">
        <title>Complete genome sequence of Corynebacterium casei LMG S-19264T (=DSM 44701T), isolated from a smear-ripened cheese.</title>
        <authorList>
            <consortium name="US DOE Joint Genome Institute (JGI-PGF)"/>
            <person name="Walter F."/>
            <person name="Albersmeier A."/>
            <person name="Kalinowski J."/>
            <person name="Ruckert C."/>
        </authorList>
    </citation>
    <scope>NUCLEOTIDE SEQUENCE</scope>
    <source>
        <strain evidence="5">CGMCC 1.15493</strain>
    </source>
</reference>
<dbReference type="InterPro" id="IPR013118">
    <property type="entry name" value="Mannitol_DH_C"/>
</dbReference>
<comment type="caution">
    <text evidence="5">The sequence shown here is derived from an EMBL/GenBank/DDBJ whole genome shotgun (WGS) entry which is preliminary data.</text>
</comment>
<reference evidence="5" key="2">
    <citation type="submission" date="2020-09" db="EMBL/GenBank/DDBJ databases">
        <authorList>
            <person name="Sun Q."/>
            <person name="Zhou Y."/>
        </authorList>
    </citation>
    <scope>NUCLEOTIDE SEQUENCE</scope>
    <source>
        <strain evidence="5">CGMCC 1.15493</strain>
    </source>
</reference>
<dbReference type="Gene3D" id="1.10.1040.10">
    <property type="entry name" value="N-(1-d-carboxylethyl)-l-norvaline Dehydrogenase, domain 2"/>
    <property type="match status" value="1"/>
</dbReference>
<dbReference type="Pfam" id="PF01232">
    <property type="entry name" value="Mannitol_dh"/>
    <property type="match status" value="1"/>
</dbReference>
<dbReference type="InterPro" id="IPR013131">
    <property type="entry name" value="Mannitol_DH_N"/>
</dbReference>
<dbReference type="PROSITE" id="PS00974">
    <property type="entry name" value="MANNITOL_DHGENASE"/>
    <property type="match status" value="1"/>
</dbReference>
<evidence type="ECO:0000259" key="4">
    <source>
        <dbReference type="Pfam" id="PF08125"/>
    </source>
</evidence>
<dbReference type="EMBL" id="BMJJ01000001">
    <property type="protein sequence ID" value="GGD07403.1"/>
    <property type="molecule type" value="Genomic_DNA"/>
</dbReference>